<name>A0A0M0K9Q8_9EUKA</name>
<dbReference type="AlphaFoldDB" id="A0A0M0K9Q8"/>
<sequence length="248" mass="26651">MPGANSDTDDLLLSDDAAMPAARSVPRKRPAPKSAAAAPSAKRTAGGSRTVAAAPVHRPSLASEQHNASSEDEEYSQDAGDAEHIQQMFKNMIAALDKQRRDGNEKIEARAVLDRQACLAKAMEAIAQAKNRHAAELEETKVQVVKRMAKVSSTMTKSLFDYIADVEVVHKDTVAARKQAKMESAAVANDVKTLQTCGEQVCANLEKRLQQITSKSEKDFKAALDAPAPLADVIAEIEKATKTISSRS</sequence>
<feature type="region of interest" description="Disordered" evidence="1">
    <location>
        <begin position="1"/>
        <end position="79"/>
    </location>
</feature>
<dbReference type="EMBL" id="JWZX01000968">
    <property type="protein sequence ID" value="KOO35148.1"/>
    <property type="molecule type" value="Genomic_DNA"/>
</dbReference>
<gene>
    <name evidence="2" type="ORF">Ctob_012319</name>
</gene>
<evidence type="ECO:0000256" key="1">
    <source>
        <dbReference type="SAM" id="MobiDB-lite"/>
    </source>
</evidence>
<accession>A0A0M0K9Q8</accession>
<reference evidence="3" key="1">
    <citation type="journal article" date="2015" name="PLoS Genet.">
        <title>Genome Sequence and Transcriptome Analyses of Chrysochromulina tobin: Metabolic Tools for Enhanced Algal Fitness in the Prominent Order Prymnesiales (Haptophyceae).</title>
        <authorList>
            <person name="Hovde B.T."/>
            <person name="Deodato C.R."/>
            <person name="Hunsperger H.M."/>
            <person name="Ryken S.A."/>
            <person name="Yost W."/>
            <person name="Jha R.K."/>
            <person name="Patterson J."/>
            <person name="Monnat R.J. Jr."/>
            <person name="Barlow S.B."/>
            <person name="Starkenburg S.R."/>
            <person name="Cattolico R.A."/>
        </authorList>
    </citation>
    <scope>NUCLEOTIDE SEQUENCE</scope>
    <source>
        <strain evidence="3">CCMP291</strain>
    </source>
</reference>
<evidence type="ECO:0000313" key="3">
    <source>
        <dbReference type="Proteomes" id="UP000037460"/>
    </source>
</evidence>
<evidence type="ECO:0000313" key="2">
    <source>
        <dbReference type="EMBL" id="KOO35148.1"/>
    </source>
</evidence>
<comment type="caution">
    <text evidence="2">The sequence shown here is derived from an EMBL/GenBank/DDBJ whole genome shotgun (WGS) entry which is preliminary data.</text>
</comment>
<organism evidence="2 3">
    <name type="scientific">Chrysochromulina tobinii</name>
    <dbReference type="NCBI Taxonomy" id="1460289"/>
    <lineage>
        <taxon>Eukaryota</taxon>
        <taxon>Haptista</taxon>
        <taxon>Haptophyta</taxon>
        <taxon>Prymnesiophyceae</taxon>
        <taxon>Prymnesiales</taxon>
        <taxon>Chrysochromulinaceae</taxon>
        <taxon>Chrysochromulina</taxon>
    </lineage>
</organism>
<dbReference type="Proteomes" id="UP000037460">
    <property type="component" value="Unassembled WGS sequence"/>
</dbReference>
<proteinExistence type="predicted"/>
<feature type="compositionally biased region" description="Low complexity" evidence="1">
    <location>
        <begin position="32"/>
        <end position="43"/>
    </location>
</feature>
<keyword evidence="3" id="KW-1185">Reference proteome</keyword>
<protein>
    <submittedName>
        <fullName evidence="2">Uncharacterized protein</fullName>
    </submittedName>
</protein>